<dbReference type="AlphaFoldDB" id="A0A1H7SSD3"/>
<sequence length="502" mass="48785">NGHADSNYAQVNEQAAINAGSGGFDVNVKGNTNLTGAVISSTADPSQNSLTTGTLTYSDIQNQSHYSASSNGISAGVGVGNTGKALGPGSVSGTPGISPMISQNDNGDQTSTTRSAVSAGSINITNQAGQTQDVSGLSRDTTNTNGTVSATPDVNNILSQQADTMQAAQAAGQVVAQGIGAYADNKRDTATDAATAAAWDEGGDSRALLQAAGGALIGGLGGGSVFTAAGGAVGAGLASKMADQLDSISKGVASETGSDLLGNLAANVAAGVGGALVGGTAGAATGSSVELHNQMLDPKKNALSKVCNGLSACDPSLAMTAVNADGANATIASNNMQTGAMYGVPAAAVVAPGSEAVTAAVLAGVYDYAGSYVNYKTGASPDAPNFTNSYIAGIVGGLSAPFAIGDKAIATMGTAGKIAANGYNAAVNGVAAFGSAGMTGNNPDLTAGVATATTGAESLAKAVLPSPIGNAVNQIMQGLLDQFSKPFRIRNHTNDYGSSGET</sequence>
<name>A0A1H7SSD3_9BURK</name>
<reference evidence="2" key="1">
    <citation type="submission" date="2016-10" db="EMBL/GenBank/DDBJ databases">
        <authorList>
            <person name="Varghese N."/>
            <person name="Submissions S."/>
        </authorList>
    </citation>
    <scope>NUCLEOTIDE SEQUENCE [LARGE SCALE GENOMIC DNA]</scope>
    <source>
        <strain evidence="2">LMG 26416</strain>
    </source>
</reference>
<dbReference type="STRING" id="416943.SAMN05445871_5129"/>
<evidence type="ECO:0000313" key="2">
    <source>
        <dbReference type="Proteomes" id="UP000199120"/>
    </source>
</evidence>
<dbReference type="EMBL" id="FOAJ01000013">
    <property type="protein sequence ID" value="SEL75443.1"/>
    <property type="molecule type" value="Genomic_DNA"/>
</dbReference>
<keyword evidence="2" id="KW-1185">Reference proteome</keyword>
<accession>A0A1H7SSD3</accession>
<proteinExistence type="predicted"/>
<feature type="non-terminal residue" evidence="1">
    <location>
        <position position="1"/>
    </location>
</feature>
<gene>
    <name evidence="1" type="ORF">SAMN05192542_1131</name>
</gene>
<evidence type="ECO:0000313" key="1">
    <source>
        <dbReference type="EMBL" id="SEL75443.1"/>
    </source>
</evidence>
<protein>
    <submittedName>
        <fullName evidence="1">Filamentous hemagglutinin</fullName>
    </submittedName>
</protein>
<organism evidence="1 2">
    <name type="scientific">Paraburkholderia caballeronis</name>
    <dbReference type="NCBI Taxonomy" id="416943"/>
    <lineage>
        <taxon>Bacteria</taxon>
        <taxon>Pseudomonadati</taxon>
        <taxon>Pseudomonadota</taxon>
        <taxon>Betaproteobacteria</taxon>
        <taxon>Burkholderiales</taxon>
        <taxon>Burkholderiaceae</taxon>
        <taxon>Paraburkholderia</taxon>
    </lineage>
</organism>
<dbReference type="Proteomes" id="UP000199120">
    <property type="component" value="Unassembled WGS sequence"/>
</dbReference>